<accession>A0AAR5Q2N7</accession>
<dbReference type="GeneID" id="109542644"/>
<organism evidence="2 3">
    <name type="scientific">Dendroctonus ponderosae</name>
    <name type="common">Mountain pine beetle</name>
    <dbReference type="NCBI Taxonomy" id="77166"/>
    <lineage>
        <taxon>Eukaryota</taxon>
        <taxon>Metazoa</taxon>
        <taxon>Ecdysozoa</taxon>
        <taxon>Arthropoda</taxon>
        <taxon>Hexapoda</taxon>
        <taxon>Insecta</taxon>
        <taxon>Pterygota</taxon>
        <taxon>Neoptera</taxon>
        <taxon>Endopterygota</taxon>
        <taxon>Coleoptera</taxon>
        <taxon>Polyphaga</taxon>
        <taxon>Cucujiformia</taxon>
        <taxon>Curculionidae</taxon>
        <taxon>Scolytinae</taxon>
        <taxon>Dendroctonus</taxon>
    </lineage>
</organism>
<feature type="compositionally biased region" description="Basic and acidic residues" evidence="1">
    <location>
        <begin position="388"/>
        <end position="403"/>
    </location>
</feature>
<reference evidence="3" key="1">
    <citation type="journal article" date="2013" name="Genome Biol.">
        <title>Draft genome of the mountain pine beetle, Dendroctonus ponderosae Hopkins, a major forest pest.</title>
        <authorList>
            <person name="Keeling C.I."/>
            <person name="Yuen M.M."/>
            <person name="Liao N.Y."/>
            <person name="Docking T.R."/>
            <person name="Chan S.K."/>
            <person name="Taylor G.A."/>
            <person name="Palmquist D.L."/>
            <person name="Jackman S.D."/>
            <person name="Nguyen A."/>
            <person name="Li M."/>
            <person name="Henderson H."/>
            <person name="Janes J.K."/>
            <person name="Zhao Y."/>
            <person name="Pandoh P."/>
            <person name="Moore R."/>
            <person name="Sperling F.A."/>
            <person name="Huber D.P."/>
            <person name="Birol I."/>
            <person name="Jones S.J."/>
            <person name="Bohlmann J."/>
        </authorList>
    </citation>
    <scope>NUCLEOTIDE SEQUENCE</scope>
</reference>
<evidence type="ECO:0000313" key="3">
    <source>
        <dbReference type="Proteomes" id="UP000019118"/>
    </source>
</evidence>
<dbReference type="Proteomes" id="UP000019118">
    <property type="component" value="Unassembled WGS sequence"/>
</dbReference>
<name>A0AAR5Q2N7_DENPD</name>
<feature type="region of interest" description="Disordered" evidence="1">
    <location>
        <begin position="88"/>
        <end position="115"/>
    </location>
</feature>
<protein>
    <recommendedName>
        <fullName evidence="4">UBZ4-type domain-containing protein</fullName>
    </recommendedName>
</protein>
<feature type="compositionally biased region" description="Low complexity" evidence="1">
    <location>
        <begin position="294"/>
        <end position="305"/>
    </location>
</feature>
<dbReference type="AlphaFoldDB" id="A0AAR5Q2N7"/>
<keyword evidence="3" id="KW-1185">Reference proteome</keyword>
<dbReference type="KEGG" id="dpa:109542644"/>
<evidence type="ECO:0000313" key="2">
    <source>
        <dbReference type="EnsemblMetazoa" id="XP_019767508.1"/>
    </source>
</evidence>
<reference evidence="2" key="2">
    <citation type="submission" date="2024-08" db="UniProtKB">
        <authorList>
            <consortium name="EnsemblMetazoa"/>
        </authorList>
    </citation>
    <scope>IDENTIFICATION</scope>
</reference>
<feature type="region of interest" description="Disordered" evidence="1">
    <location>
        <begin position="254"/>
        <end position="328"/>
    </location>
</feature>
<proteinExistence type="predicted"/>
<dbReference type="EnsemblMetazoa" id="XM_019911949.1">
    <property type="protein sequence ID" value="XP_019767508.1"/>
    <property type="gene ID" value="LOC109542644"/>
</dbReference>
<sequence length="586" mass="65410">MAGLVNKEEMKQCLKDANIYEDNLSDDLISQYYKAIKNSESSLIGETKVEEGTKSLNDSANELLEAINNSESVAPTKKRRLFEKNLDNDEESLDGLSPDSFEQAKPKPIEDEANNNYNHATDVKAKKVQKSSRVMDIDKITFNEMPKSSNRNTLRIVPHEPQYISVQNSRQFLDADLQTRVKLLTEYHSAVAQLSEDFARTLPNMAPKLKPITAVNHNLLVNPVLSALKEDKALGVTETYVSRSGRMTKRKVYSDDYEATTEEFSVPHKKSKNDDTWGVKAPIKKSNARKGESSEALSSSSAEDACTTKQYSRPKRGESPDSSQDVVAVDEAGRSLGKSKDVSGTPKSRIYQKRQLSNQEIIARSTLFKNLDTTPKRGRVATILHAAREKEENRRREEDEMSKFADSLDAQSVDGDADEDEILDSEHVEDSDVEVVEKRRVIPRLPIRRSPIWGKKGATDTVAETAINVARKLNLPQITSPLANGANRNSLLSKRALNNNSSRAEVPVSTTPKSKSKQNLAICPLCSMSFPRREIEEHASTCGEDMFPQSSQPQRITCEVCDAVVPFSTNYEVHVKECIAKRSSRT</sequence>
<evidence type="ECO:0008006" key="4">
    <source>
        <dbReference type="Google" id="ProtNLM"/>
    </source>
</evidence>
<evidence type="ECO:0000256" key="1">
    <source>
        <dbReference type="SAM" id="MobiDB-lite"/>
    </source>
</evidence>
<feature type="region of interest" description="Disordered" evidence="1">
    <location>
        <begin position="388"/>
        <end position="414"/>
    </location>
</feature>